<keyword evidence="2" id="KW-1185">Reference proteome</keyword>
<proteinExistence type="predicted"/>
<evidence type="ECO:0000313" key="2">
    <source>
        <dbReference type="Proteomes" id="UP000053573"/>
    </source>
</evidence>
<gene>
    <name evidence="1" type="ORF">EMPG_16886</name>
</gene>
<protein>
    <submittedName>
        <fullName evidence="1">Uncharacterized protein</fullName>
    </submittedName>
</protein>
<evidence type="ECO:0000313" key="1">
    <source>
        <dbReference type="EMBL" id="KLJ07639.1"/>
    </source>
</evidence>
<name>A0A0H1B863_9EURO</name>
<reference evidence="2" key="1">
    <citation type="journal article" date="2015" name="PLoS Genet.">
        <title>The dynamic genome and transcriptome of the human fungal pathogen Blastomyces and close relative Emmonsia.</title>
        <authorList>
            <person name="Munoz J.F."/>
            <person name="Gauthier G.M."/>
            <person name="Desjardins C.A."/>
            <person name="Gallo J.E."/>
            <person name="Holder J."/>
            <person name="Sullivan T.D."/>
            <person name="Marty A.J."/>
            <person name="Carmen J.C."/>
            <person name="Chen Z."/>
            <person name="Ding L."/>
            <person name="Gujja S."/>
            <person name="Magrini V."/>
            <person name="Misas E."/>
            <person name="Mitreva M."/>
            <person name="Priest M."/>
            <person name="Saif S."/>
            <person name="Whiston E.A."/>
            <person name="Young S."/>
            <person name="Zeng Q."/>
            <person name="Goldman W.E."/>
            <person name="Mardis E.R."/>
            <person name="Taylor J.W."/>
            <person name="McEwen J.G."/>
            <person name="Clay O.K."/>
            <person name="Klein B.S."/>
            <person name="Cuomo C.A."/>
        </authorList>
    </citation>
    <scope>NUCLEOTIDE SEQUENCE [LARGE SCALE GENOMIC DNA]</scope>
    <source>
        <strain evidence="2">UAMH 139</strain>
    </source>
</reference>
<dbReference type="EMBL" id="LDEV01002785">
    <property type="protein sequence ID" value="KLJ07639.1"/>
    <property type="molecule type" value="Genomic_DNA"/>
</dbReference>
<comment type="caution">
    <text evidence="1">The sequence shown here is derived from an EMBL/GenBank/DDBJ whole genome shotgun (WGS) entry which is preliminary data.</text>
</comment>
<sequence>MAAPLSILPQAKLTSKADSNPLHPLPPTLVAKCLLRPLPNITTRVESPSRGFLLPHRPLSLHVNLPSHPHTDPEAACRYPQC</sequence>
<dbReference type="Proteomes" id="UP000053573">
    <property type="component" value="Unassembled WGS sequence"/>
</dbReference>
<dbReference type="AlphaFoldDB" id="A0A0H1B863"/>
<accession>A0A0H1B863</accession>
<organism evidence="1 2">
    <name type="scientific">Blastomyces silverae</name>
    <dbReference type="NCBI Taxonomy" id="2060906"/>
    <lineage>
        <taxon>Eukaryota</taxon>
        <taxon>Fungi</taxon>
        <taxon>Dikarya</taxon>
        <taxon>Ascomycota</taxon>
        <taxon>Pezizomycotina</taxon>
        <taxon>Eurotiomycetes</taxon>
        <taxon>Eurotiomycetidae</taxon>
        <taxon>Onygenales</taxon>
        <taxon>Ajellomycetaceae</taxon>
        <taxon>Blastomyces</taxon>
    </lineage>
</organism>